<name>A0AAD9PRA3_ACRCE</name>
<keyword evidence="5" id="KW-1185">Reference proteome</keyword>
<feature type="domain" description="Peptidase M12B propeptide" evidence="3">
    <location>
        <begin position="44"/>
        <end position="129"/>
    </location>
</feature>
<comment type="caution">
    <text evidence="4">The sequence shown here is derived from an EMBL/GenBank/DDBJ whole genome shotgun (WGS) entry which is preliminary data.</text>
</comment>
<dbReference type="PANTHER" id="PTHR11905:SF159">
    <property type="entry name" value="ADAM METALLOPROTEASE"/>
    <property type="match status" value="1"/>
</dbReference>
<dbReference type="Proteomes" id="UP001249851">
    <property type="component" value="Unassembled WGS sequence"/>
</dbReference>
<keyword evidence="4" id="KW-0645">Protease</keyword>
<dbReference type="InterPro" id="IPR002870">
    <property type="entry name" value="Peptidase_M12B_N"/>
</dbReference>
<evidence type="ECO:0000313" key="4">
    <source>
        <dbReference type="EMBL" id="KAK2547597.1"/>
    </source>
</evidence>
<keyword evidence="4" id="KW-0482">Metalloprotease</keyword>
<protein>
    <submittedName>
        <fullName evidence="4">A disintegrin and metalloproteinase with thrombospondin motifs 2</fullName>
    </submittedName>
</protein>
<evidence type="ECO:0000313" key="5">
    <source>
        <dbReference type="Proteomes" id="UP001249851"/>
    </source>
</evidence>
<keyword evidence="4" id="KW-0378">Hydrolase</keyword>
<evidence type="ECO:0000256" key="1">
    <source>
        <dbReference type="ARBA" id="ARBA00023157"/>
    </source>
</evidence>
<feature type="chain" id="PRO_5042148103" evidence="2">
    <location>
        <begin position="16"/>
        <end position="262"/>
    </location>
</feature>
<keyword evidence="2" id="KW-0732">Signal</keyword>
<gene>
    <name evidence="4" type="ORF">P5673_032376</name>
</gene>
<dbReference type="PANTHER" id="PTHR11905">
    <property type="entry name" value="ADAM A DISINTEGRIN AND METALLOPROTEASE DOMAIN"/>
    <property type="match status" value="1"/>
</dbReference>
<sequence>MDNYIWLTVLVLATAFQVHLRMRRSELEEYFGVSSYDKVPNYDVATPFQTDENGGFVSHELDLQTKHKRSTEEPNAWYLSIKVFGMSLHLNLTRNNEFLAPDLRIERHQNGTVTYEDVPQSSFLQGHVNSVLGSFVSISHDNGLFGIIQLMGQTFFLQPLANHLLPGGSTKGKAHIVFRRTAETEITNVNQSTTIGLEDTPFLDSNDRIPRNYFLQIGLVADKNLDYGSSASNPSKLEALAQWTNINVPVSKRPDVMSLVSR</sequence>
<evidence type="ECO:0000256" key="2">
    <source>
        <dbReference type="SAM" id="SignalP"/>
    </source>
</evidence>
<reference evidence="4" key="1">
    <citation type="journal article" date="2023" name="G3 (Bethesda)">
        <title>Whole genome assembly and annotation of the endangered Caribbean coral Acropora cervicornis.</title>
        <authorList>
            <person name="Selwyn J.D."/>
            <person name="Vollmer S.V."/>
        </authorList>
    </citation>
    <scope>NUCLEOTIDE SEQUENCE</scope>
    <source>
        <strain evidence="4">K2</strain>
    </source>
</reference>
<evidence type="ECO:0000259" key="3">
    <source>
        <dbReference type="Pfam" id="PF01562"/>
    </source>
</evidence>
<dbReference type="GO" id="GO:0008237">
    <property type="term" value="F:metallopeptidase activity"/>
    <property type="evidence" value="ECO:0007669"/>
    <property type="project" value="UniProtKB-KW"/>
</dbReference>
<dbReference type="AlphaFoldDB" id="A0AAD9PRA3"/>
<accession>A0AAD9PRA3</accession>
<keyword evidence="1" id="KW-1015">Disulfide bond</keyword>
<organism evidence="4 5">
    <name type="scientific">Acropora cervicornis</name>
    <name type="common">Staghorn coral</name>
    <dbReference type="NCBI Taxonomy" id="6130"/>
    <lineage>
        <taxon>Eukaryota</taxon>
        <taxon>Metazoa</taxon>
        <taxon>Cnidaria</taxon>
        <taxon>Anthozoa</taxon>
        <taxon>Hexacorallia</taxon>
        <taxon>Scleractinia</taxon>
        <taxon>Astrocoeniina</taxon>
        <taxon>Acroporidae</taxon>
        <taxon>Acropora</taxon>
    </lineage>
</organism>
<dbReference type="Pfam" id="PF01562">
    <property type="entry name" value="Pep_M12B_propep"/>
    <property type="match status" value="1"/>
</dbReference>
<proteinExistence type="predicted"/>
<feature type="signal peptide" evidence="2">
    <location>
        <begin position="1"/>
        <end position="15"/>
    </location>
</feature>
<dbReference type="EMBL" id="JARQWQ010000176">
    <property type="protein sequence ID" value="KAK2547597.1"/>
    <property type="molecule type" value="Genomic_DNA"/>
</dbReference>
<reference evidence="4" key="2">
    <citation type="journal article" date="2023" name="Science">
        <title>Genomic signatures of disease resistance in endangered staghorn corals.</title>
        <authorList>
            <person name="Vollmer S.V."/>
            <person name="Selwyn J.D."/>
            <person name="Despard B.A."/>
            <person name="Roesel C.L."/>
        </authorList>
    </citation>
    <scope>NUCLEOTIDE SEQUENCE</scope>
    <source>
        <strain evidence="4">K2</strain>
    </source>
</reference>